<reference evidence="1" key="1">
    <citation type="journal article" date="2021" name="PeerJ">
        <title>Extensive microbial diversity within the chicken gut microbiome revealed by metagenomics and culture.</title>
        <authorList>
            <person name="Gilroy R."/>
            <person name="Ravi A."/>
            <person name="Getino M."/>
            <person name="Pursley I."/>
            <person name="Horton D.L."/>
            <person name="Alikhan N.F."/>
            <person name="Baker D."/>
            <person name="Gharbi K."/>
            <person name="Hall N."/>
            <person name="Watson M."/>
            <person name="Adriaenssens E.M."/>
            <person name="Foster-Nyarko E."/>
            <person name="Jarju S."/>
            <person name="Secka A."/>
            <person name="Antonio M."/>
            <person name="Oren A."/>
            <person name="Chaudhuri R.R."/>
            <person name="La Ragione R."/>
            <person name="Hildebrand F."/>
            <person name="Pallen M.J."/>
        </authorList>
    </citation>
    <scope>NUCLEOTIDE SEQUENCE</scope>
    <source>
        <strain evidence="1">CHK118-2852</strain>
    </source>
</reference>
<proteinExistence type="predicted"/>
<protein>
    <submittedName>
        <fullName evidence="1">Uncharacterized protein</fullName>
    </submittedName>
</protein>
<sequence>MLDLKVLEALVDEALAKETESTLLEWLSEQRNANLFSYYGRGDVESIGYFLHPNFEVSKVGKTDFSSPQESSDIVKSYDNSQLSIAA</sequence>
<organism evidence="1 2">
    <name type="scientific">Candidatus Bacteroides merdavium</name>
    <dbReference type="NCBI Taxonomy" id="2838472"/>
    <lineage>
        <taxon>Bacteria</taxon>
        <taxon>Pseudomonadati</taxon>
        <taxon>Bacteroidota</taxon>
        <taxon>Bacteroidia</taxon>
        <taxon>Bacteroidales</taxon>
        <taxon>Bacteroidaceae</taxon>
        <taxon>Bacteroides</taxon>
    </lineage>
</organism>
<dbReference type="AlphaFoldDB" id="A0A9D2GZZ5"/>
<gene>
    <name evidence="1" type="ORF">H9807_09245</name>
</gene>
<comment type="caution">
    <text evidence="1">The sequence shown here is derived from an EMBL/GenBank/DDBJ whole genome shotgun (WGS) entry which is preliminary data.</text>
</comment>
<accession>A0A9D2GZZ5</accession>
<dbReference type="Proteomes" id="UP000824108">
    <property type="component" value="Unassembled WGS sequence"/>
</dbReference>
<evidence type="ECO:0000313" key="2">
    <source>
        <dbReference type="Proteomes" id="UP000824108"/>
    </source>
</evidence>
<evidence type="ECO:0000313" key="1">
    <source>
        <dbReference type="EMBL" id="HIZ92281.1"/>
    </source>
</evidence>
<name>A0A9D2GZZ5_9BACE</name>
<dbReference type="EMBL" id="DXAV01000076">
    <property type="protein sequence ID" value="HIZ92281.1"/>
    <property type="molecule type" value="Genomic_DNA"/>
</dbReference>
<reference evidence="1" key="2">
    <citation type="submission" date="2021-04" db="EMBL/GenBank/DDBJ databases">
        <authorList>
            <person name="Gilroy R."/>
        </authorList>
    </citation>
    <scope>NUCLEOTIDE SEQUENCE</scope>
    <source>
        <strain evidence="1">CHK118-2852</strain>
    </source>
</reference>